<dbReference type="Gene3D" id="1.50.10.10">
    <property type="match status" value="1"/>
</dbReference>
<dbReference type="AlphaFoldDB" id="A0A4R7W739"/>
<dbReference type="InterPro" id="IPR008928">
    <property type="entry name" value="6-hairpin_glycosidase_sf"/>
</dbReference>
<proteinExistence type="predicted"/>
<dbReference type="InterPro" id="IPR012341">
    <property type="entry name" value="6hp_glycosidase-like_sf"/>
</dbReference>
<dbReference type="RefSeq" id="WP_133901075.1">
    <property type="nucleotide sequence ID" value="NZ_SOCP01000001.1"/>
</dbReference>
<organism evidence="1 2">
    <name type="scientific">Actinophytocola oryzae</name>
    <dbReference type="NCBI Taxonomy" id="502181"/>
    <lineage>
        <taxon>Bacteria</taxon>
        <taxon>Bacillati</taxon>
        <taxon>Actinomycetota</taxon>
        <taxon>Actinomycetes</taxon>
        <taxon>Pseudonocardiales</taxon>
        <taxon>Pseudonocardiaceae</taxon>
    </lineage>
</organism>
<keyword evidence="2" id="KW-1185">Reference proteome</keyword>
<reference evidence="1 2" key="1">
    <citation type="submission" date="2019-03" db="EMBL/GenBank/DDBJ databases">
        <title>Genomic Encyclopedia of Archaeal and Bacterial Type Strains, Phase II (KMG-II): from individual species to whole genera.</title>
        <authorList>
            <person name="Goeker M."/>
        </authorList>
    </citation>
    <scope>NUCLEOTIDE SEQUENCE [LARGE SCALE GENOMIC DNA]</scope>
    <source>
        <strain evidence="1 2">DSM 45499</strain>
    </source>
</reference>
<protein>
    <recommendedName>
        <fullName evidence="3">Alpha-L-rhamnosidase six-hairpin glycosidase domain-containing protein</fullName>
    </recommendedName>
</protein>
<dbReference type="OrthoDB" id="5165349at2"/>
<evidence type="ECO:0000313" key="1">
    <source>
        <dbReference type="EMBL" id="TDV57859.1"/>
    </source>
</evidence>
<gene>
    <name evidence="1" type="ORF">CLV71_101733</name>
</gene>
<evidence type="ECO:0008006" key="3">
    <source>
        <dbReference type="Google" id="ProtNLM"/>
    </source>
</evidence>
<sequence>MIPSIEDLAVEWLSRHELVHLHSLRNQWGQAHVNADLTSLSWLAIPPYSGGYHTGVLRVDGRVVAAERFRWAPWGVEREGRSGEVVIRTDTRLGYEDTTVLWSTELRNTGSEAARVVVEHELLAPVAHSEVDWGWTYGTPWNAGHCHDFFTTERIRAEVLADRPRQVQLLGDDQRWLRLGSPRLPGIQRDEDTEPMLLTAELPDHSTPDSGRVRAPAAAATVHVVAVTPHGGRARVFADGWRLSAPDDEHRVGRVALQADTTVAVDVTLGRGHPTGILLTHGNHPDSLQLGVGAGRVWLAIGGERVSATEPLGTGRHRLEARVTETGATLSVDGTEVARTAPWWGDQRWHAVVSGDLVTITDTRSPATSTYAVRDAAELTVRHGESRAAARWTIELAPGETRTLGVVLAIGGDARSAAADFDVRHAAVADRWRALWANAFVPGNPDHSGYLPTFRSPDPGLARTYYLGALLAVYLRNTGVSDIRPVFLTGGPRLGPTTTFYWDISEWARTAAMLEPVGLRAWLLAALRQPYDRSHSFDTRNLLPVGNNYASNLHALFRLTQAYIGVTADLAVLGERAGDRTVLAHLRAMANRPRTGRHGLVDFGGDAWELLECVPNYRHAVVSFNASQVGVLRSFAALLRMLGHDDEAATAEQDAATLATAVLGQYAGGGRWRIAHPDGDEIIGHCLDFGLVAAELADDLDDDTRADMVAFVRDHLLDGDWLRALAPDDPVAPRSDRPDHGAAGAFAAWPGVTAYGLARLGRPDLAAAFLARLPASRSGALWGQAVEAIGGGRFRVAERGVANRDSNAAVACTEAVIAGLFDITAGFGRIGAGTLHCPFGTLQNVRAAGFDLPAPGLGAARRKGDLGATA</sequence>
<evidence type="ECO:0000313" key="2">
    <source>
        <dbReference type="Proteomes" id="UP000294927"/>
    </source>
</evidence>
<comment type="caution">
    <text evidence="1">The sequence shown here is derived from an EMBL/GenBank/DDBJ whole genome shotgun (WGS) entry which is preliminary data.</text>
</comment>
<dbReference type="Proteomes" id="UP000294927">
    <property type="component" value="Unassembled WGS sequence"/>
</dbReference>
<dbReference type="SUPFAM" id="SSF48208">
    <property type="entry name" value="Six-hairpin glycosidases"/>
    <property type="match status" value="1"/>
</dbReference>
<accession>A0A4R7W739</accession>
<name>A0A4R7W739_9PSEU</name>
<dbReference type="GO" id="GO:0005975">
    <property type="term" value="P:carbohydrate metabolic process"/>
    <property type="evidence" value="ECO:0007669"/>
    <property type="project" value="InterPro"/>
</dbReference>
<dbReference type="EMBL" id="SOCP01000001">
    <property type="protein sequence ID" value="TDV57859.1"/>
    <property type="molecule type" value="Genomic_DNA"/>
</dbReference>